<evidence type="ECO:0000256" key="3">
    <source>
        <dbReference type="ARBA" id="ARBA00022723"/>
    </source>
</evidence>
<dbReference type="GO" id="GO:0005737">
    <property type="term" value="C:cytoplasm"/>
    <property type="evidence" value="ECO:0007669"/>
    <property type="project" value="TreeGrafter"/>
</dbReference>
<dbReference type="InterPro" id="IPR024403">
    <property type="entry name" value="DHOase_cat"/>
</dbReference>
<comment type="function">
    <text evidence="1 6">Catalyzes the reversible cyclization of carbamoyl aspartate to dihydroorotate.</text>
</comment>
<feature type="binding site" evidence="6">
    <location>
        <begin position="310"/>
        <end position="311"/>
    </location>
    <ligand>
        <name>substrate</name>
    </ligand>
</feature>
<feature type="binding site" evidence="6">
    <location>
        <position position="147"/>
    </location>
    <ligand>
        <name>Zn(2+)</name>
        <dbReference type="ChEBI" id="CHEBI:29105"/>
        <label>2</label>
    </ligand>
</feature>
<feature type="binding site" evidence="6">
    <location>
        <position position="89"/>
    </location>
    <ligand>
        <name>substrate</name>
    </ligand>
</feature>
<evidence type="ECO:0000256" key="4">
    <source>
        <dbReference type="ARBA" id="ARBA00022801"/>
    </source>
</evidence>
<evidence type="ECO:0000256" key="6">
    <source>
        <dbReference type="HAMAP-Rule" id="MF_00220"/>
    </source>
</evidence>
<comment type="pathway">
    <text evidence="6">Pyrimidine metabolism; UMP biosynthesis via de novo pathway; (S)-dihydroorotate from bicarbonate: step 3/3.</text>
</comment>
<feature type="binding site" evidence="6">
    <location>
        <position position="265"/>
    </location>
    <ligand>
        <name>substrate</name>
    </ligand>
</feature>
<evidence type="ECO:0000313" key="9">
    <source>
        <dbReference type="Proteomes" id="UP000807850"/>
    </source>
</evidence>
<keyword evidence="3 6" id="KW-0479">Metal-binding</keyword>
<feature type="binding site" evidence="6">
    <location>
        <position position="292"/>
    </location>
    <ligand>
        <name>Zn(2+)</name>
        <dbReference type="ChEBI" id="CHEBI:29105"/>
        <label>1</label>
    </ligand>
</feature>
<comment type="catalytic activity">
    <reaction evidence="6">
        <text>(S)-dihydroorotate + H2O = N-carbamoyl-L-aspartate + H(+)</text>
        <dbReference type="Rhea" id="RHEA:24296"/>
        <dbReference type="ChEBI" id="CHEBI:15377"/>
        <dbReference type="ChEBI" id="CHEBI:15378"/>
        <dbReference type="ChEBI" id="CHEBI:30864"/>
        <dbReference type="ChEBI" id="CHEBI:32814"/>
        <dbReference type="EC" id="3.5.2.3"/>
    </reaction>
</comment>
<feature type="domain" description="Dihydroorotase catalytic" evidence="7">
    <location>
        <begin position="45"/>
        <end position="222"/>
    </location>
</feature>
<dbReference type="InterPro" id="IPR050138">
    <property type="entry name" value="DHOase/Allantoinase_Hydrolase"/>
</dbReference>
<dbReference type="Proteomes" id="UP000807850">
    <property type="component" value="Unassembled WGS sequence"/>
</dbReference>
<dbReference type="PROSITE" id="PS00482">
    <property type="entry name" value="DIHYDROOROTASE_1"/>
    <property type="match status" value="1"/>
</dbReference>
<feature type="binding site" evidence="6">
    <location>
        <position position="55"/>
    </location>
    <ligand>
        <name>Zn(2+)</name>
        <dbReference type="ChEBI" id="CHEBI:29105"/>
        <label>1</label>
    </ligand>
</feature>
<feature type="binding site" evidence="6">
    <location>
        <position position="219"/>
    </location>
    <ligand>
        <name>Zn(2+)</name>
        <dbReference type="ChEBI" id="CHEBI:29105"/>
        <label>2</label>
    </ligand>
</feature>
<organism evidence="8 9">
    <name type="scientific">Eiseniibacteriota bacterium</name>
    <dbReference type="NCBI Taxonomy" id="2212470"/>
    <lineage>
        <taxon>Bacteria</taxon>
        <taxon>Candidatus Eiseniibacteriota</taxon>
    </lineage>
</organism>
<dbReference type="Gene3D" id="2.30.40.10">
    <property type="entry name" value="Urease, subunit C, domain 1"/>
    <property type="match status" value="1"/>
</dbReference>
<keyword evidence="6" id="KW-0862">Zinc</keyword>
<proteinExistence type="inferred from homology"/>
<dbReference type="EMBL" id="JACQAY010000076">
    <property type="protein sequence ID" value="MBI3539159.1"/>
    <property type="molecule type" value="Genomic_DNA"/>
</dbReference>
<feature type="binding site" evidence="6">
    <location>
        <position position="166"/>
    </location>
    <ligand>
        <name>Zn(2+)</name>
        <dbReference type="ChEBI" id="CHEBI:29105"/>
        <label>2</label>
    </ligand>
</feature>
<comment type="cofactor">
    <cofactor evidence="6">
        <name>Zn(2+)</name>
        <dbReference type="ChEBI" id="CHEBI:29105"/>
    </cofactor>
    <text evidence="6">Binds 2 Zn(2+) ions per subunit.</text>
</comment>
<keyword evidence="4 6" id="KW-0378">Hydrolase</keyword>
<feature type="binding site" evidence="6">
    <location>
        <position position="57"/>
    </location>
    <ligand>
        <name>Zn(2+)</name>
        <dbReference type="ChEBI" id="CHEBI:29105"/>
        <label>1</label>
    </ligand>
</feature>
<feature type="binding site" evidence="6">
    <location>
        <begin position="57"/>
        <end position="59"/>
    </location>
    <ligand>
        <name>substrate</name>
    </ligand>
</feature>
<evidence type="ECO:0000259" key="7">
    <source>
        <dbReference type="Pfam" id="PF12890"/>
    </source>
</evidence>
<evidence type="ECO:0000313" key="8">
    <source>
        <dbReference type="EMBL" id="MBI3539159.1"/>
    </source>
</evidence>
<dbReference type="GO" id="GO:0008270">
    <property type="term" value="F:zinc ion binding"/>
    <property type="evidence" value="ECO:0007669"/>
    <property type="project" value="UniProtKB-UniRule"/>
</dbReference>
<dbReference type="InterPro" id="IPR004722">
    <property type="entry name" value="DHOase"/>
</dbReference>
<dbReference type="NCBIfam" id="TIGR00857">
    <property type="entry name" value="pyrC_multi"/>
    <property type="match status" value="1"/>
</dbReference>
<gene>
    <name evidence="6" type="primary">pyrC</name>
    <name evidence="8" type="ORF">HY076_02685</name>
</gene>
<comment type="caution">
    <text evidence="8">The sequence shown here is derived from an EMBL/GenBank/DDBJ whole genome shotgun (WGS) entry which is preliminary data.</text>
</comment>
<feature type="binding site" evidence="6">
    <location>
        <position position="147"/>
    </location>
    <ligand>
        <name>Zn(2+)</name>
        <dbReference type="ChEBI" id="CHEBI:29105"/>
        <label>1</label>
    </ligand>
</feature>
<comment type="similarity">
    <text evidence="2 6">Belongs to the metallo-dependent hydrolases superfamily. DHOase family. Class I DHOase subfamily.</text>
</comment>
<protein>
    <recommendedName>
        <fullName evidence="6">Dihydroorotase</fullName>
        <shortName evidence="6">DHOase</shortName>
        <ecNumber evidence="6">3.5.2.3</ecNumber>
    </recommendedName>
</protein>
<dbReference type="GO" id="GO:0004151">
    <property type="term" value="F:dihydroorotase activity"/>
    <property type="evidence" value="ECO:0007669"/>
    <property type="project" value="UniProtKB-UniRule"/>
</dbReference>
<dbReference type="SUPFAM" id="SSF51338">
    <property type="entry name" value="Composite domain of metallo-dependent hydrolases"/>
    <property type="match status" value="1"/>
</dbReference>
<name>A0A9D6LAP4_UNCEI</name>
<accession>A0A9D6LAP4</accession>
<evidence type="ECO:0000256" key="1">
    <source>
        <dbReference type="ARBA" id="ARBA00002368"/>
    </source>
</evidence>
<dbReference type="InterPro" id="IPR011059">
    <property type="entry name" value="Metal-dep_hydrolase_composite"/>
</dbReference>
<reference evidence="8" key="1">
    <citation type="submission" date="2020-07" db="EMBL/GenBank/DDBJ databases">
        <title>Huge and variable diversity of episymbiotic CPR bacteria and DPANN archaea in groundwater ecosystems.</title>
        <authorList>
            <person name="He C.Y."/>
            <person name="Keren R."/>
            <person name="Whittaker M."/>
            <person name="Farag I.F."/>
            <person name="Doudna J."/>
            <person name="Cate J.H.D."/>
            <person name="Banfield J.F."/>
        </authorList>
    </citation>
    <scope>NUCLEOTIDE SEQUENCE</scope>
    <source>
        <strain evidence="8">NC_groundwater_928_Pr1_S-0.2um_72_17</strain>
    </source>
</reference>
<feature type="active site" evidence="6">
    <location>
        <position position="292"/>
    </location>
</feature>
<keyword evidence="5 6" id="KW-0665">Pyrimidine biosynthesis</keyword>
<feature type="binding site" evidence="6">
    <location>
        <position position="296"/>
    </location>
    <ligand>
        <name>substrate</name>
    </ligand>
</feature>
<dbReference type="Pfam" id="PF12890">
    <property type="entry name" value="DHOase"/>
    <property type="match status" value="1"/>
</dbReference>
<dbReference type="SUPFAM" id="SSF51556">
    <property type="entry name" value="Metallo-dependent hydrolases"/>
    <property type="match status" value="1"/>
</dbReference>
<dbReference type="PROSITE" id="PS00483">
    <property type="entry name" value="DIHYDROOROTASE_2"/>
    <property type="match status" value="1"/>
</dbReference>
<dbReference type="PANTHER" id="PTHR43668">
    <property type="entry name" value="ALLANTOINASE"/>
    <property type="match status" value="1"/>
</dbReference>
<dbReference type="Gene3D" id="3.20.20.140">
    <property type="entry name" value="Metal-dependent hydrolases"/>
    <property type="match status" value="1"/>
</dbReference>
<dbReference type="PANTHER" id="PTHR43668:SF2">
    <property type="entry name" value="ALLANTOINASE"/>
    <property type="match status" value="1"/>
</dbReference>
<dbReference type="InterPro" id="IPR002195">
    <property type="entry name" value="Dihydroorotase_CS"/>
</dbReference>
<sequence length="429" mass="45638">MSHVTVIRNARHWKTGEPIDLAFQRGVILEGAPASADVTVDAGGAILSPGLVDLHVHLREPGQGSRETIETGTRAAAAGGFTAVACMPNTEPVVDNIAWVEWVRTRARAMASCRVLPIAAVTIGQKGERLTEMIALKQAGAVALSDDGHPIVSAATCHAGLPIVCHEEDPALKGDGHMNEGTLATRLGIRGIPAAAESVMVRRDVELAELTGGRVHLAHLSCSASFEGLREAKRRGLAVTGETCPHYWMLTEDAVAERGTAAKMNPPLRTERDRAATIAAIQDGTIDCLATDHAPHGEDDKRQPFEMAPFGIVGLETALALTITGLVRAGHVTLPWALQLWTEGPRRVFHLPEVRLAAGFPADLTLIDAEREWVVDPEAFHSKGRSTPFAGMRVTGRALATWCAGELTHADPSLPIAGRRSEREGAALA</sequence>
<evidence type="ECO:0000256" key="2">
    <source>
        <dbReference type="ARBA" id="ARBA00010286"/>
    </source>
</evidence>
<dbReference type="EC" id="3.5.2.3" evidence="6"/>
<dbReference type="CDD" id="cd01317">
    <property type="entry name" value="DHOase_IIa"/>
    <property type="match status" value="1"/>
</dbReference>
<dbReference type="GO" id="GO:0006145">
    <property type="term" value="P:purine nucleobase catabolic process"/>
    <property type="evidence" value="ECO:0007669"/>
    <property type="project" value="TreeGrafter"/>
</dbReference>
<dbReference type="GO" id="GO:0004038">
    <property type="term" value="F:allantoinase activity"/>
    <property type="evidence" value="ECO:0007669"/>
    <property type="project" value="TreeGrafter"/>
</dbReference>
<dbReference type="AlphaFoldDB" id="A0A9D6LAP4"/>
<evidence type="ECO:0000256" key="5">
    <source>
        <dbReference type="ARBA" id="ARBA00022975"/>
    </source>
</evidence>
<dbReference type="GO" id="GO:0044205">
    <property type="term" value="P:'de novo' UMP biosynthetic process"/>
    <property type="evidence" value="ECO:0007669"/>
    <property type="project" value="UniProtKB-UniRule"/>
</dbReference>
<dbReference type="InterPro" id="IPR032466">
    <property type="entry name" value="Metal_Hydrolase"/>
</dbReference>
<dbReference type="HAMAP" id="MF_00220_B">
    <property type="entry name" value="PyrC_classI_B"/>
    <property type="match status" value="1"/>
</dbReference>